<sequence length="380" mass="43346">MTSETTPQRNRRNDMQLAQRAAIAVATRNAKRQTERERFSTSPREDGEEADSIHPIFDSFVVYDNVQSMTNLTVLELENLWYALKPRVMRTWNVGKGRKSPYSGKVMLFMLVTIFKSGGTWQFLSALFGFQAPTFEKMMTRFLTKVSDHVYDLFVADEVSIRAMTHLVATGKTFQNYPAALYAVDATFQQSNRPLGSHNEALYAFSGKHHLYGKKVEVAVSPSGFALHVSQHVPGSVHDKTLFDQNSSFHSDVRKKRPSEVHLEDSCPLRETFSDQWALLADKGYQGVQHVSRAILPARASRNHRLTASQESTNQRIATDRIIVENWFGRNYTLWGIVSDKYNWSNDLYDPIFRLCAGLTNYHIRFTPLRTEEATTTAEC</sequence>
<evidence type="ECO:0000259" key="5">
    <source>
        <dbReference type="Pfam" id="PF13359"/>
    </source>
</evidence>
<keyword evidence="2" id="KW-0479">Metal-binding</keyword>
<dbReference type="AlphaFoldDB" id="A0A3R6YX25"/>
<evidence type="ECO:0000256" key="1">
    <source>
        <dbReference type="ARBA" id="ARBA00001968"/>
    </source>
</evidence>
<dbReference type="VEuPathDB" id="FungiDB:H310_11831"/>
<evidence type="ECO:0000313" key="7">
    <source>
        <dbReference type="Proteomes" id="UP000285060"/>
    </source>
</evidence>
<dbReference type="InterPro" id="IPR027806">
    <property type="entry name" value="HARBI1_dom"/>
</dbReference>
<accession>A0A3R6YX25</accession>
<dbReference type="GO" id="GO:0046872">
    <property type="term" value="F:metal ion binding"/>
    <property type="evidence" value="ECO:0007669"/>
    <property type="project" value="UniProtKB-KW"/>
</dbReference>
<keyword evidence="4" id="KW-0472">Membrane</keyword>
<comment type="cofactor">
    <cofactor evidence="1">
        <name>a divalent metal cation</name>
        <dbReference type="ChEBI" id="CHEBI:60240"/>
    </cofactor>
</comment>
<keyword evidence="4" id="KW-0812">Transmembrane</keyword>
<feature type="domain" description="DDE Tnp4" evidence="5">
    <location>
        <begin position="185"/>
        <end position="361"/>
    </location>
</feature>
<dbReference type="VEuPathDB" id="FungiDB:H310_03153"/>
<dbReference type="PANTHER" id="PTHR23080">
    <property type="entry name" value="THAP DOMAIN PROTEIN"/>
    <property type="match status" value="1"/>
</dbReference>
<evidence type="ECO:0000256" key="2">
    <source>
        <dbReference type="ARBA" id="ARBA00022723"/>
    </source>
</evidence>
<keyword evidence="4" id="KW-1133">Transmembrane helix</keyword>
<dbReference type="Proteomes" id="UP000285060">
    <property type="component" value="Unassembled WGS sequence"/>
</dbReference>
<feature type="region of interest" description="Disordered" evidence="3">
    <location>
        <begin position="25"/>
        <end position="50"/>
    </location>
</feature>
<organism evidence="6 7">
    <name type="scientific">Aphanomyces invadans</name>
    <dbReference type="NCBI Taxonomy" id="157072"/>
    <lineage>
        <taxon>Eukaryota</taxon>
        <taxon>Sar</taxon>
        <taxon>Stramenopiles</taxon>
        <taxon>Oomycota</taxon>
        <taxon>Saprolegniomycetes</taxon>
        <taxon>Saprolegniales</taxon>
        <taxon>Verrucalvaceae</taxon>
        <taxon>Aphanomyces</taxon>
    </lineage>
</organism>
<evidence type="ECO:0000313" key="6">
    <source>
        <dbReference type="EMBL" id="RHY20761.1"/>
    </source>
</evidence>
<feature type="compositionally biased region" description="Basic and acidic residues" evidence="3">
    <location>
        <begin position="32"/>
        <end position="45"/>
    </location>
</feature>
<gene>
    <name evidence="6" type="ORF">DYB32_009959</name>
</gene>
<evidence type="ECO:0000256" key="4">
    <source>
        <dbReference type="SAM" id="Phobius"/>
    </source>
</evidence>
<dbReference type="EMBL" id="QUSY01002558">
    <property type="protein sequence ID" value="RHY20761.1"/>
    <property type="molecule type" value="Genomic_DNA"/>
</dbReference>
<feature type="transmembrane region" description="Helical" evidence="4">
    <location>
        <begin position="106"/>
        <end position="130"/>
    </location>
</feature>
<evidence type="ECO:0000256" key="3">
    <source>
        <dbReference type="SAM" id="MobiDB-lite"/>
    </source>
</evidence>
<name>A0A3R6YX25_9STRA</name>
<reference evidence="6 7" key="1">
    <citation type="submission" date="2018-08" db="EMBL/GenBank/DDBJ databases">
        <title>Aphanomyces genome sequencing and annotation.</title>
        <authorList>
            <person name="Minardi D."/>
            <person name="Oidtmann B."/>
            <person name="Van Der Giezen M."/>
            <person name="Studholme D.J."/>
        </authorList>
    </citation>
    <scope>NUCLEOTIDE SEQUENCE [LARGE SCALE GENOMIC DNA]</scope>
    <source>
        <strain evidence="6 7">NJM0002</strain>
    </source>
</reference>
<protein>
    <recommendedName>
        <fullName evidence="5">DDE Tnp4 domain-containing protein</fullName>
    </recommendedName>
</protein>
<dbReference type="Pfam" id="PF13359">
    <property type="entry name" value="DDE_Tnp_4"/>
    <property type="match status" value="1"/>
</dbReference>
<proteinExistence type="predicted"/>
<comment type="caution">
    <text evidence="6">The sequence shown here is derived from an EMBL/GenBank/DDBJ whole genome shotgun (WGS) entry which is preliminary data.</text>
</comment>
<keyword evidence="7" id="KW-1185">Reference proteome</keyword>